<protein>
    <submittedName>
        <fullName evidence="1">Uncharacterized protein</fullName>
    </submittedName>
</protein>
<dbReference type="EMBL" id="CADEHS020000618">
    <property type="protein sequence ID" value="CAG9955710.1"/>
    <property type="molecule type" value="Genomic_DNA"/>
</dbReference>
<accession>A0ACA9URM8</accession>
<evidence type="ECO:0000313" key="2">
    <source>
        <dbReference type="Proteomes" id="UP000836387"/>
    </source>
</evidence>
<proteinExistence type="predicted"/>
<organism evidence="1 2">
    <name type="scientific">Clonostachys rosea f. rosea IK726</name>
    <dbReference type="NCBI Taxonomy" id="1349383"/>
    <lineage>
        <taxon>Eukaryota</taxon>
        <taxon>Fungi</taxon>
        <taxon>Dikarya</taxon>
        <taxon>Ascomycota</taxon>
        <taxon>Pezizomycotina</taxon>
        <taxon>Sordariomycetes</taxon>
        <taxon>Hypocreomycetidae</taxon>
        <taxon>Hypocreales</taxon>
        <taxon>Bionectriaceae</taxon>
        <taxon>Clonostachys</taxon>
    </lineage>
</organism>
<feature type="non-terminal residue" evidence="1">
    <location>
        <position position="1"/>
    </location>
</feature>
<name>A0ACA9URM8_BIOOC</name>
<reference evidence="1" key="1">
    <citation type="submission" date="2020-04" db="EMBL/GenBank/DDBJ databases">
        <authorList>
            <person name="Broberg M."/>
        </authorList>
    </citation>
    <scope>NUCLEOTIDE SEQUENCE</scope>
</reference>
<dbReference type="Proteomes" id="UP000836387">
    <property type="component" value="Unassembled WGS sequence"/>
</dbReference>
<comment type="caution">
    <text evidence="1">The sequence shown here is derived from an EMBL/GenBank/DDBJ whole genome shotgun (WGS) entry which is preliminary data.</text>
</comment>
<gene>
    <name evidence="1" type="ORF">CRV2_00019352</name>
</gene>
<reference evidence="1" key="2">
    <citation type="submission" date="2021-10" db="EMBL/GenBank/DDBJ databases">
        <authorList>
            <person name="Piombo E."/>
        </authorList>
    </citation>
    <scope>NUCLEOTIDE SEQUENCE</scope>
</reference>
<sequence length="498" mass="54280">KREPESTLLNLFLLITMGSMVNLDTMVIWAPPAATDSERASQASQQRRFIFHREPSSQPSSTTASHISDEPIYISSDNESTFETDEPASCSGSEDMEDSKSDDTLPSINTILTSVKKSSPDLCPIRSPCNDTNQPLSLDTGASRYDQEAATGPDTVLPSTPTTAQASTAMQSHISGSPDCMELVASGDAVTTGHLPEMLEISYPPPTLSSGSEAQCESSENYEASNATATSLHHAIEQTRDETQRCGRLLGSCTEDCSVSQFVSHASSNSDDPMRQREEDSLISSDSLGIHEEKEHHDNVIDDDFSQPLARRLCQDKRPKVCRSRSGSNAQCFISDLRQGDDISMPTAPSDHSSVSEARDTSSRKKRLYDCYLTHSRPDHNHGSNVGSDTVSEPQGLVPSDNSEIDKTSDAVATRQLRRKGKRKNYSSPKQDVASNCDSDTDTSSSSRSEAAVQDDEDYGPSASRGARDDEANSSDLPPTRKRRKRQLGLIAWLPYRS</sequence>
<keyword evidence="2" id="KW-1185">Reference proteome</keyword>
<evidence type="ECO:0000313" key="1">
    <source>
        <dbReference type="EMBL" id="CAG9955710.1"/>
    </source>
</evidence>